<dbReference type="Pfam" id="PF05920">
    <property type="entry name" value="Homeobox_KN"/>
    <property type="match status" value="1"/>
</dbReference>
<dbReference type="GO" id="GO:0003677">
    <property type="term" value="F:DNA binding"/>
    <property type="evidence" value="ECO:0007669"/>
    <property type="project" value="UniProtKB-UniRule"/>
</dbReference>
<dbReference type="CDD" id="cd00086">
    <property type="entry name" value="homeodomain"/>
    <property type="match status" value="1"/>
</dbReference>
<evidence type="ECO:0000256" key="5">
    <source>
        <dbReference type="PROSITE-ProRule" id="PRU00108"/>
    </source>
</evidence>
<comment type="subcellular location">
    <subcellularLocation>
        <location evidence="1 5">Nucleus</location>
    </subcellularLocation>
</comment>
<evidence type="ECO:0000256" key="3">
    <source>
        <dbReference type="ARBA" id="ARBA00023155"/>
    </source>
</evidence>
<dbReference type="InterPro" id="IPR001356">
    <property type="entry name" value="HD"/>
</dbReference>
<dbReference type="AlphaFoldDB" id="A0A0B2VHD4"/>
<dbReference type="SUPFAM" id="SSF46689">
    <property type="entry name" value="Homeodomain-like"/>
    <property type="match status" value="1"/>
</dbReference>
<feature type="DNA-binding region" description="Homeobox" evidence="5">
    <location>
        <begin position="133"/>
        <end position="184"/>
    </location>
</feature>
<dbReference type="GO" id="GO:0005634">
    <property type="term" value="C:nucleus"/>
    <property type="evidence" value="ECO:0007669"/>
    <property type="project" value="UniProtKB-SubCell"/>
</dbReference>
<sequence>MVATCISSPRGGNSPSGETTLMLSSAANASEKAKHRQQVRLREQALEVLLGNGSDVYFFASRGQLAQRRDHSHALFCGECVREGETSSTGDTVLVMVATCISSPRGGNSPSGETTLMLSSAANASEKAKHRQQTEMLDMWITLHGDNLYPCREEKERIAKDMSMSYLQVNRWFANRRRKQTKRRKGEAVSPRPTTTMASSFSGDNTAAAWTATGMDMDMVVCQSN</sequence>
<accession>A0A0B2VHD4</accession>
<keyword evidence="2 5" id="KW-0238">DNA-binding</keyword>
<name>A0A0B2VHD4_TOXCA</name>
<dbReference type="SMART" id="SM00389">
    <property type="entry name" value="HOX"/>
    <property type="match status" value="1"/>
</dbReference>
<evidence type="ECO:0000256" key="1">
    <source>
        <dbReference type="ARBA" id="ARBA00004123"/>
    </source>
</evidence>
<dbReference type="EMBL" id="JPKZ01001747">
    <property type="protein sequence ID" value="KHN80375.1"/>
    <property type="molecule type" value="Genomic_DNA"/>
</dbReference>
<dbReference type="OrthoDB" id="21495at2759"/>
<dbReference type="GO" id="GO:0006355">
    <property type="term" value="P:regulation of DNA-templated transcription"/>
    <property type="evidence" value="ECO:0007669"/>
    <property type="project" value="InterPro"/>
</dbReference>
<evidence type="ECO:0000313" key="8">
    <source>
        <dbReference type="EMBL" id="KHN80375.1"/>
    </source>
</evidence>
<evidence type="ECO:0000256" key="6">
    <source>
        <dbReference type="SAM" id="MobiDB-lite"/>
    </source>
</evidence>
<dbReference type="InterPro" id="IPR008422">
    <property type="entry name" value="KN_HD"/>
</dbReference>
<reference evidence="8 9" key="1">
    <citation type="submission" date="2014-11" db="EMBL/GenBank/DDBJ databases">
        <title>Genetic blueprint of the zoonotic pathogen Toxocara canis.</title>
        <authorList>
            <person name="Zhu X.-Q."/>
            <person name="Korhonen P.K."/>
            <person name="Cai H."/>
            <person name="Young N.D."/>
            <person name="Nejsum P."/>
            <person name="von Samson-Himmelstjerna G."/>
            <person name="Boag P.R."/>
            <person name="Tan P."/>
            <person name="Li Q."/>
            <person name="Min J."/>
            <person name="Yang Y."/>
            <person name="Wang X."/>
            <person name="Fang X."/>
            <person name="Hall R.S."/>
            <person name="Hofmann A."/>
            <person name="Sternberg P.W."/>
            <person name="Jex A.R."/>
            <person name="Gasser R.B."/>
        </authorList>
    </citation>
    <scope>NUCLEOTIDE SEQUENCE [LARGE SCALE GENOMIC DNA]</scope>
    <source>
        <strain evidence="8">PN_DK_2014</strain>
    </source>
</reference>
<comment type="caution">
    <text evidence="8">The sequence shown here is derived from an EMBL/GenBank/DDBJ whole genome shotgun (WGS) entry which is preliminary data.</text>
</comment>
<evidence type="ECO:0000259" key="7">
    <source>
        <dbReference type="PROSITE" id="PS50071"/>
    </source>
</evidence>
<dbReference type="STRING" id="6265.A0A0B2VHD4"/>
<organism evidence="8 9">
    <name type="scientific">Toxocara canis</name>
    <name type="common">Canine roundworm</name>
    <dbReference type="NCBI Taxonomy" id="6265"/>
    <lineage>
        <taxon>Eukaryota</taxon>
        <taxon>Metazoa</taxon>
        <taxon>Ecdysozoa</taxon>
        <taxon>Nematoda</taxon>
        <taxon>Chromadorea</taxon>
        <taxon>Rhabditida</taxon>
        <taxon>Spirurina</taxon>
        <taxon>Ascaridomorpha</taxon>
        <taxon>Ascaridoidea</taxon>
        <taxon>Toxocaridae</taxon>
        <taxon>Toxocara</taxon>
    </lineage>
</organism>
<gene>
    <name evidence="8" type="ORF">Tcan_09712</name>
</gene>
<proteinExistence type="predicted"/>
<evidence type="ECO:0000256" key="4">
    <source>
        <dbReference type="ARBA" id="ARBA00023242"/>
    </source>
</evidence>
<dbReference type="Gene3D" id="1.10.10.60">
    <property type="entry name" value="Homeodomain-like"/>
    <property type="match status" value="1"/>
</dbReference>
<feature type="region of interest" description="Disordered" evidence="6">
    <location>
        <begin position="177"/>
        <end position="202"/>
    </location>
</feature>
<dbReference type="PROSITE" id="PS50071">
    <property type="entry name" value="HOMEOBOX_2"/>
    <property type="match status" value="1"/>
</dbReference>
<feature type="compositionally biased region" description="Polar residues" evidence="6">
    <location>
        <begin position="192"/>
        <end position="202"/>
    </location>
</feature>
<keyword evidence="4 5" id="KW-0539">Nucleus</keyword>
<dbReference type="Proteomes" id="UP000031036">
    <property type="component" value="Unassembled WGS sequence"/>
</dbReference>
<dbReference type="InterPro" id="IPR009057">
    <property type="entry name" value="Homeodomain-like_sf"/>
</dbReference>
<keyword evidence="3 5" id="KW-0371">Homeobox</keyword>
<keyword evidence="9" id="KW-1185">Reference proteome</keyword>
<protein>
    <recommendedName>
        <fullName evidence="7">Homeobox domain-containing protein</fullName>
    </recommendedName>
</protein>
<evidence type="ECO:0000256" key="2">
    <source>
        <dbReference type="ARBA" id="ARBA00023125"/>
    </source>
</evidence>
<feature type="domain" description="Homeobox" evidence="7">
    <location>
        <begin position="131"/>
        <end position="183"/>
    </location>
</feature>
<evidence type="ECO:0000313" key="9">
    <source>
        <dbReference type="Proteomes" id="UP000031036"/>
    </source>
</evidence>